<reference evidence="6" key="1">
    <citation type="submission" date="2022-07" db="EMBL/GenBank/DDBJ databases">
        <title>Evaluation of T. orientalis genome assembly methods using nanopore sequencing and analysis of variation between genomes.</title>
        <authorList>
            <person name="Yam J."/>
            <person name="Micallef M.L."/>
            <person name="Liu M."/>
            <person name="Djordjevic S.P."/>
            <person name="Bogema D.R."/>
            <person name="Jenkins C."/>
        </authorList>
    </citation>
    <scope>NUCLEOTIDE SEQUENCE</scope>
    <source>
        <strain evidence="6">Goon Nure</strain>
    </source>
</reference>
<evidence type="ECO:0000256" key="4">
    <source>
        <dbReference type="ARBA" id="ARBA00023315"/>
    </source>
</evidence>
<dbReference type="GO" id="GO:0000139">
    <property type="term" value="C:Golgi membrane"/>
    <property type="evidence" value="ECO:0007669"/>
    <property type="project" value="TreeGrafter"/>
</dbReference>
<dbReference type="EMBL" id="CP056069">
    <property type="protein sequence ID" value="UVC49488.1"/>
    <property type="molecule type" value="Genomic_DNA"/>
</dbReference>
<dbReference type="AlphaFoldDB" id="A0A976SII8"/>
<evidence type="ECO:0000313" key="6">
    <source>
        <dbReference type="EMBL" id="UVC49488.1"/>
    </source>
</evidence>
<gene>
    <name evidence="6" type="ORF">MACK_003325</name>
</gene>
<dbReference type="EC" id="2.3.1.48" evidence="1"/>
<dbReference type="PANTHER" id="PTHR14744:SF15">
    <property type="entry name" value="N-ALPHA-ACETYLTRANSFERASE 60"/>
    <property type="match status" value="1"/>
</dbReference>
<protein>
    <recommendedName>
        <fullName evidence="1">histone acetyltransferase</fullName>
        <ecNumber evidence="1">2.3.1.48</ecNumber>
    </recommendedName>
</protein>
<keyword evidence="2" id="KW-0808">Transferase</keyword>
<evidence type="ECO:0000256" key="1">
    <source>
        <dbReference type="ARBA" id="ARBA00013184"/>
    </source>
</evidence>
<feature type="compositionally biased region" description="Low complexity" evidence="5">
    <location>
        <begin position="515"/>
        <end position="560"/>
    </location>
</feature>
<dbReference type="GO" id="GO:0004596">
    <property type="term" value="F:protein-N-terminal amino-acid acetyltransferase activity"/>
    <property type="evidence" value="ECO:0007669"/>
    <property type="project" value="InterPro"/>
</dbReference>
<feature type="region of interest" description="Disordered" evidence="5">
    <location>
        <begin position="515"/>
        <end position="583"/>
    </location>
</feature>
<feature type="compositionally biased region" description="Low complexity" evidence="5">
    <location>
        <begin position="291"/>
        <end position="310"/>
    </location>
</feature>
<feature type="compositionally biased region" description="Basic and acidic residues" evidence="5">
    <location>
        <begin position="314"/>
        <end position="331"/>
    </location>
</feature>
<proteinExistence type="predicted"/>
<keyword evidence="4" id="KW-0012">Acyltransferase</keyword>
<dbReference type="InterPro" id="IPR045141">
    <property type="entry name" value="NAA60-like"/>
</dbReference>
<evidence type="ECO:0000256" key="3">
    <source>
        <dbReference type="ARBA" id="ARBA00022853"/>
    </source>
</evidence>
<keyword evidence="3" id="KW-0156">Chromatin regulator</keyword>
<organism evidence="6 7">
    <name type="scientific">Theileria orientalis</name>
    <dbReference type="NCBI Taxonomy" id="68886"/>
    <lineage>
        <taxon>Eukaryota</taxon>
        <taxon>Sar</taxon>
        <taxon>Alveolata</taxon>
        <taxon>Apicomplexa</taxon>
        <taxon>Aconoidasida</taxon>
        <taxon>Piroplasmida</taxon>
        <taxon>Theileriidae</taxon>
        <taxon>Theileria</taxon>
    </lineage>
</organism>
<dbReference type="GO" id="GO:0004402">
    <property type="term" value="F:histone acetyltransferase activity"/>
    <property type="evidence" value="ECO:0007669"/>
    <property type="project" value="TreeGrafter"/>
</dbReference>
<evidence type="ECO:0000313" key="7">
    <source>
        <dbReference type="Proteomes" id="UP000244811"/>
    </source>
</evidence>
<accession>A0A976SII8</accession>
<feature type="region of interest" description="Disordered" evidence="5">
    <location>
        <begin position="291"/>
        <end position="331"/>
    </location>
</feature>
<dbReference type="Proteomes" id="UP000244811">
    <property type="component" value="Chromosome 1"/>
</dbReference>
<feature type="compositionally biased region" description="Polar residues" evidence="5">
    <location>
        <begin position="561"/>
        <end position="576"/>
    </location>
</feature>
<evidence type="ECO:0000256" key="2">
    <source>
        <dbReference type="ARBA" id="ARBA00022679"/>
    </source>
</evidence>
<dbReference type="PANTHER" id="PTHR14744">
    <property type="entry name" value="N-ALPHA-ACETYLTRANSFERASE 60"/>
    <property type="match status" value="1"/>
</dbReference>
<sequence length="657" mass="75718">MDSLKSTALIPGEPEYKTEFNLLNMLLMKIPKHVDLRLILNAKPLQPRHTVALQQLHSELFPIRYDPKFFEVACSTDSGIFDTQSFWDFFDSSPNDTRDLDWYENQIMSFGIFLPRTYVSFFRRTGEYAIDKYLEFLVKDADYNEFDDPLTESLLYDHECDEFMIGFVTLLINMEETNNLISGDDYNILRTFYRNQLCPLIYNIDPKEDHIYGTMNSNCADKEDDSSFMDVESDMDRMNSIDDVAVDVTNSADVSDTRDNIGTDVKENIGIYAKENSVHIDVSLVTANNTTETDANNTTGTGTANNNTTGIDSTDIKDDVHPPSVDGMDHMSGIDKEEMERKIRSSIRINESLLCDNFYVFLYNQLYNNELIMEYVRNFNIKDAKSVYILSTGITLGLRKRMLGTHVILFVQLLIYYINYNIYVYENNYYKISYPLMKKVNYKDLTPQEKEAKRNMGIMRNYYNSKFISMKDMYVYYTHVLNLGNVPLSMANFITKVNESELNRVDLNGKYNTSTVNSNLTSSSNSNSMKNSNSIKNSNNNNNNNNNNTNNNNTPNGVTNDPVTKNITPNSSVTVDANSLNASKNNANEDVSMANGTINDVYNKMPLVIYLHTIYYNEYATKVYEHLNFYRIKSITDYYNINNKRYDANFLAHYLCM</sequence>
<evidence type="ECO:0000256" key="5">
    <source>
        <dbReference type="SAM" id="MobiDB-lite"/>
    </source>
</evidence>
<name>A0A976SII8_THEOR</name>